<dbReference type="AlphaFoldDB" id="A0A9P4YDG1"/>
<keyword evidence="2" id="KW-0732">Signal</keyword>
<evidence type="ECO:0000256" key="1">
    <source>
        <dbReference type="SAM" id="MobiDB-lite"/>
    </source>
</evidence>
<feature type="chain" id="PRO_5040283599" description="Secreted protein" evidence="2">
    <location>
        <begin position="21"/>
        <end position="122"/>
    </location>
</feature>
<protein>
    <recommendedName>
        <fullName evidence="5">Secreted protein</fullName>
    </recommendedName>
</protein>
<feature type="region of interest" description="Disordered" evidence="1">
    <location>
        <begin position="94"/>
        <end position="122"/>
    </location>
</feature>
<evidence type="ECO:0000313" key="4">
    <source>
        <dbReference type="Proteomes" id="UP000803844"/>
    </source>
</evidence>
<sequence length="122" mass="13594">MTEILSRRLFFLSFLPSSLLFTSLERRLPEIDFSLMRARLRDVASALHRCPEKTVPSSNDSTQYGCTRPCDDGKDVCFATTLQNKGRGNMYANLLGSSSSSSPSWYAHTRTNDARPNAGARV</sequence>
<reference evidence="3" key="1">
    <citation type="journal article" date="2020" name="Phytopathology">
        <title>Genome sequence of the chestnut blight fungus Cryphonectria parasitica EP155: A fundamental resource for an archetypical invasive plant pathogen.</title>
        <authorList>
            <person name="Crouch J.A."/>
            <person name="Dawe A."/>
            <person name="Aerts A."/>
            <person name="Barry K."/>
            <person name="Churchill A.C.L."/>
            <person name="Grimwood J."/>
            <person name="Hillman B."/>
            <person name="Milgroom M.G."/>
            <person name="Pangilinan J."/>
            <person name="Smith M."/>
            <person name="Salamov A."/>
            <person name="Schmutz J."/>
            <person name="Yadav J."/>
            <person name="Grigoriev I.V."/>
            <person name="Nuss D."/>
        </authorList>
    </citation>
    <scope>NUCLEOTIDE SEQUENCE</scope>
    <source>
        <strain evidence="3">EP155</strain>
    </source>
</reference>
<evidence type="ECO:0000313" key="3">
    <source>
        <dbReference type="EMBL" id="KAF3770625.1"/>
    </source>
</evidence>
<comment type="caution">
    <text evidence="3">The sequence shown here is derived from an EMBL/GenBank/DDBJ whole genome shotgun (WGS) entry which is preliminary data.</text>
</comment>
<dbReference type="Proteomes" id="UP000803844">
    <property type="component" value="Unassembled WGS sequence"/>
</dbReference>
<feature type="signal peptide" evidence="2">
    <location>
        <begin position="1"/>
        <end position="20"/>
    </location>
</feature>
<dbReference type="EMBL" id="MU032344">
    <property type="protein sequence ID" value="KAF3770625.1"/>
    <property type="molecule type" value="Genomic_DNA"/>
</dbReference>
<keyword evidence="4" id="KW-1185">Reference proteome</keyword>
<dbReference type="RefSeq" id="XP_040781586.1">
    <property type="nucleotide sequence ID" value="XM_040925034.1"/>
</dbReference>
<proteinExistence type="predicted"/>
<evidence type="ECO:0000256" key="2">
    <source>
        <dbReference type="SAM" id="SignalP"/>
    </source>
</evidence>
<evidence type="ECO:0008006" key="5">
    <source>
        <dbReference type="Google" id="ProtNLM"/>
    </source>
</evidence>
<accession>A0A9P4YDG1</accession>
<dbReference type="GeneID" id="63842163"/>
<organism evidence="3 4">
    <name type="scientific">Cryphonectria parasitica (strain ATCC 38755 / EP155)</name>
    <dbReference type="NCBI Taxonomy" id="660469"/>
    <lineage>
        <taxon>Eukaryota</taxon>
        <taxon>Fungi</taxon>
        <taxon>Dikarya</taxon>
        <taxon>Ascomycota</taxon>
        <taxon>Pezizomycotina</taxon>
        <taxon>Sordariomycetes</taxon>
        <taxon>Sordariomycetidae</taxon>
        <taxon>Diaporthales</taxon>
        <taxon>Cryphonectriaceae</taxon>
        <taxon>Cryphonectria-Endothia species complex</taxon>
        <taxon>Cryphonectria</taxon>
    </lineage>
</organism>
<gene>
    <name evidence="3" type="ORF">M406DRAFT_67013</name>
</gene>
<name>A0A9P4YDG1_CRYP1</name>